<gene>
    <name evidence="2" type="ORF">GCM10023318_40910</name>
</gene>
<sequence>MSDAIVPPPPKWRPFAWAAGAVVVVILVSVGVVILVHTAMSCGQGVSWHGSPKECTGVTDGSAPPFSPDLTEIEHAIRDENAAVAADGDYVSVVLMIPMTLRGDGTDDITSSWIRHHLEGAHLAQLSHNASTSKPHMRLLLANAGSALRQWSTTVDQIDQLRDKEHIVAVTGIGLSVDGAEQAIQRLQEIQMPIIASILTADDVGGSDGFLRISPTNFEDGRAAATYVTSKMQRAVLVRDTKPADHYTSTLADAFLDSLKEVPNFPVTTREYNSMNGRVANTFSYMRPNVCGPKPDAVFFAGRGRDAIDFIRELSNNPCEGRPQMTILTGVDMALFAKPDDNLIAHARDSGISVVYTGLTHPDAWLGNEDGEFSQTAIDQFDNSCPVKVCYQQLSKDGLEDDSAIVSYDAVLTATEAIHKASGSGIESVQAEDIRAVLGQLQEKQAFHGATGILSFDFAGNPQNKAIPMLQLIPQQPPKFLQLVKPGPH</sequence>
<dbReference type="Gene3D" id="3.40.50.2300">
    <property type="match status" value="2"/>
</dbReference>
<evidence type="ECO:0000313" key="2">
    <source>
        <dbReference type="EMBL" id="GAA5059969.1"/>
    </source>
</evidence>
<comment type="caution">
    <text evidence="2">The sequence shown here is derived from an EMBL/GenBank/DDBJ whole genome shotgun (WGS) entry which is preliminary data.</text>
</comment>
<evidence type="ECO:0000256" key="1">
    <source>
        <dbReference type="SAM" id="Phobius"/>
    </source>
</evidence>
<accession>A0ABP9KJ40</accession>
<organism evidence="2 3">
    <name type="scientific">Nocardia callitridis</name>
    <dbReference type="NCBI Taxonomy" id="648753"/>
    <lineage>
        <taxon>Bacteria</taxon>
        <taxon>Bacillati</taxon>
        <taxon>Actinomycetota</taxon>
        <taxon>Actinomycetes</taxon>
        <taxon>Mycobacteriales</taxon>
        <taxon>Nocardiaceae</taxon>
        <taxon>Nocardia</taxon>
    </lineage>
</organism>
<dbReference type="SUPFAM" id="SSF53822">
    <property type="entry name" value="Periplasmic binding protein-like I"/>
    <property type="match status" value="1"/>
</dbReference>
<keyword evidence="3" id="KW-1185">Reference proteome</keyword>
<proteinExistence type="predicted"/>
<reference evidence="3" key="1">
    <citation type="journal article" date="2019" name="Int. J. Syst. Evol. Microbiol.">
        <title>The Global Catalogue of Microorganisms (GCM) 10K type strain sequencing project: providing services to taxonomists for standard genome sequencing and annotation.</title>
        <authorList>
            <consortium name="The Broad Institute Genomics Platform"/>
            <consortium name="The Broad Institute Genome Sequencing Center for Infectious Disease"/>
            <person name="Wu L."/>
            <person name="Ma J."/>
        </authorList>
    </citation>
    <scope>NUCLEOTIDE SEQUENCE [LARGE SCALE GENOMIC DNA]</scope>
    <source>
        <strain evidence="3">JCM 18298</strain>
    </source>
</reference>
<dbReference type="EMBL" id="BAABJM010000004">
    <property type="protein sequence ID" value="GAA5059969.1"/>
    <property type="molecule type" value="Genomic_DNA"/>
</dbReference>
<evidence type="ECO:0008006" key="4">
    <source>
        <dbReference type="Google" id="ProtNLM"/>
    </source>
</evidence>
<evidence type="ECO:0000313" key="3">
    <source>
        <dbReference type="Proteomes" id="UP001500603"/>
    </source>
</evidence>
<keyword evidence="1" id="KW-0472">Membrane</keyword>
<dbReference type="Proteomes" id="UP001500603">
    <property type="component" value="Unassembled WGS sequence"/>
</dbReference>
<protein>
    <recommendedName>
        <fullName evidence="4">ABC transporter substrate-binding protein</fullName>
    </recommendedName>
</protein>
<dbReference type="InterPro" id="IPR028082">
    <property type="entry name" value="Peripla_BP_I"/>
</dbReference>
<name>A0ABP9KJ40_9NOCA</name>
<feature type="transmembrane region" description="Helical" evidence="1">
    <location>
        <begin position="15"/>
        <end position="36"/>
    </location>
</feature>
<keyword evidence="1" id="KW-0812">Transmembrane</keyword>
<keyword evidence="1" id="KW-1133">Transmembrane helix</keyword>
<dbReference type="RefSeq" id="WP_345497172.1">
    <property type="nucleotide sequence ID" value="NZ_BAABJM010000004.1"/>
</dbReference>